<evidence type="ECO:0000256" key="1">
    <source>
        <dbReference type="SAM" id="MobiDB-lite"/>
    </source>
</evidence>
<name>A0A4Z0ZF70_9PEZI</name>
<dbReference type="Proteomes" id="UP000297716">
    <property type="component" value="Unassembled WGS sequence"/>
</dbReference>
<dbReference type="AlphaFoldDB" id="A0A4Z0ZF70"/>
<dbReference type="EMBL" id="SKBN01000004">
    <property type="protein sequence ID" value="TGJ88316.1"/>
    <property type="molecule type" value="Genomic_DNA"/>
</dbReference>
<dbReference type="CDD" id="cd02226">
    <property type="entry name" value="cupin_YdbB-like"/>
    <property type="match status" value="1"/>
</dbReference>
<sequence length="134" mass="15023">MATVSIPSTFASFSETWSPRLIAAVNDQHVKIAKIDGGFIFHAHQDSDELFYLLSGDLTLEIETGDEGVEPKSVEAVVMKVGDVYVVPKGVRHRPVAKDAQILMIERNDTINTGDVEDQQRKRDPLDVREQQRF</sequence>
<dbReference type="InterPro" id="IPR052044">
    <property type="entry name" value="PKS_Associated_Protein"/>
</dbReference>
<feature type="compositionally biased region" description="Basic and acidic residues" evidence="1">
    <location>
        <begin position="118"/>
        <end position="134"/>
    </location>
</feature>
<comment type="caution">
    <text evidence="3">The sequence shown here is derived from an EMBL/GenBank/DDBJ whole genome shotgun (WGS) entry which is preliminary data.</text>
</comment>
<dbReference type="STRING" id="37992.A0A4Z0ZF70"/>
<dbReference type="PANTHER" id="PTHR36114">
    <property type="entry name" value="16.7 KDA PROTEIN IN WHIE LOCUS"/>
    <property type="match status" value="1"/>
</dbReference>
<gene>
    <name evidence="3" type="ORF">E0Z10_g494</name>
</gene>
<dbReference type="InterPro" id="IPR011051">
    <property type="entry name" value="RmlC_Cupin_sf"/>
</dbReference>
<protein>
    <recommendedName>
        <fullName evidence="2">Cupin type-2 domain-containing protein</fullName>
    </recommendedName>
</protein>
<evidence type="ECO:0000313" key="3">
    <source>
        <dbReference type="EMBL" id="TGJ88316.1"/>
    </source>
</evidence>
<feature type="domain" description="Cupin type-2" evidence="2">
    <location>
        <begin position="38"/>
        <end position="99"/>
    </location>
</feature>
<dbReference type="SUPFAM" id="SSF51182">
    <property type="entry name" value="RmlC-like cupins"/>
    <property type="match status" value="1"/>
</dbReference>
<organism evidence="3 4">
    <name type="scientific">Xylaria hypoxylon</name>
    <dbReference type="NCBI Taxonomy" id="37992"/>
    <lineage>
        <taxon>Eukaryota</taxon>
        <taxon>Fungi</taxon>
        <taxon>Dikarya</taxon>
        <taxon>Ascomycota</taxon>
        <taxon>Pezizomycotina</taxon>
        <taxon>Sordariomycetes</taxon>
        <taxon>Xylariomycetidae</taxon>
        <taxon>Xylariales</taxon>
        <taxon>Xylariaceae</taxon>
        <taxon>Xylaria</taxon>
    </lineage>
</organism>
<dbReference type="InterPro" id="IPR013096">
    <property type="entry name" value="Cupin_2"/>
</dbReference>
<keyword evidence="4" id="KW-1185">Reference proteome</keyword>
<dbReference type="PANTHER" id="PTHR36114:SF1">
    <property type="entry name" value="16.7 KDA PROTEIN IN WHIE LOCUS"/>
    <property type="match status" value="1"/>
</dbReference>
<reference evidence="3 4" key="1">
    <citation type="submission" date="2019-03" db="EMBL/GenBank/DDBJ databases">
        <title>Draft genome sequence of Xylaria hypoxylon DSM 108379, a ubiquitous saprotrophic-parasitic fungi on hardwood.</title>
        <authorList>
            <person name="Buettner E."/>
            <person name="Leonhardt S."/>
            <person name="Gebauer A.M."/>
            <person name="Liers C."/>
            <person name="Hofrichter M."/>
            <person name="Kellner H."/>
        </authorList>
    </citation>
    <scope>NUCLEOTIDE SEQUENCE [LARGE SCALE GENOMIC DNA]</scope>
    <source>
        <strain evidence="3 4">DSM 108379</strain>
    </source>
</reference>
<evidence type="ECO:0000259" key="2">
    <source>
        <dbReference type="Pfam" id="PF07883"/>
    </source>
</evidence>
<dbReference type="Pfam" id="PF07883">
    <property type="entry name" value="Cupin_2"/>
    <property type="match status" value="1"/>
</dbReference>
<accession>A0A4Z0ZF70</accession>
<dbReference type="Gene3D" id="2.60.120.10">
    <property type="entry name" value="Jelly Rolls"/>
    <property type="match status" value="1"/>
</dbReference>
<dbReference type="OrthoDB" id="204928at2759"/>
<evidence type="ECO:0000313" key="4">
    <source>
        <dbReference type="Proteomes" id="UP000297716"/>
    </source>
</evidence>
<dbReference type="InterPro" id="IPR014710">
    <property type="entry name" value="RmlC-like_jellyroll"/>
</dbReference>
<proteinExistence type="predicted"/>
<feature type="region of interest" description="Disordered" evidence="1">
    <location>
        <begin position="114"/>
        <end position="134"/>
    </location>
</feature>